<dbReference type="Proteomes" id="UP000199632">
    <property type="component" value="Unassembled WGS sequence"/>
</dbReference>
<dbReference type="GO" id="GO:0004420">
    <property type="term" value="F:hydroxymethylglutaryl-CoA reductase (NADPH) activity"/>
    <property type="evidence" value="ECO:0007669"/>
    <property type="project" value="InterPro"/>
</dbReference>
<dbReference type="Gene3D" id="1.25.10.10">
    <property type="entry name" value="Leucine-rich Repeat Variant"/>
    <property type="match status" value="1"/>
</dbReference>
<sequence length="580" mass="60811">MSGPGRTTEMDELAQRLLLLPSHHEAERAEALRTLNEADARWWLGFDESLRSHWSWALYSHWPVVARVARGGDVDALDVLLAGCHADGRIREAVLARLAALGGPAAMTVLAIRTGDWVPQVRIRARREVDALLSKAGEPALSPLAAAAIATRKRVNGSWLAERIDEHVMGLTAERLEPLLRIGDSRTRRIAYRTAIERHRLDADHLVVAATKDQDQRIRVMAARAAVAGARSLATLHRLAGSRTALVRAEALTALAAWGESAAIVGALADRHPVVREVAQAAVRAVGGDPAEHYRRLVTSTAPPVTAQAGSSEAGGFVEVGTAPPVAGFGAAGGSAQMDTARPSSAVAGLGVAGGSTEMDTAGVVAGFGVAGGSAQMDTERPAGVVAGFGAAGGSAEMATAPPAGVLAGLGETGDRADAPALRVHLSHPSARGRVAALRGLRRLGCLTTEDAVALLTDPSSAVVKNAVAALRPDAATLDADLPDRLLEPGQPRHTRFAGYRLAVARGPWARLIVDLRLLDDSDEQLSHVARVDIDGWLSRAATLYRMPTGQQRAELTVLLDRASPTLRTAGVLRFHAGLT</sequence>
<evidence type="ECO:0000313" key="2">
    <source>
        <dbReference type="Proteomes" id="UP000199632"/>
    </source>
</evidence>
<name>A0A1H3TKW5_9ACTN</name>
<protein>
    <recommendedName>
        <fullName evidence="3">HEAT repeat-containing protein</fullName>
    </recommendedName>
</protein>
<dbReference type="STRING" id="137265.SAMN05421684_5897"/>
<dbReference type="InterPro" id="IPR011989">
    <property type="entry name" value="ARM-like"/>
</dbReference>
<keyword evidence="2" id="KW-1185">Reference proteome</keyword>
<evidence type="ECO:0000313" key="1">
    <source>
        <dbReference type="EMBL" id="SDZ50451.1"/>
    </source>
</evidence>
<dbReference type="EMBL" id="FNQB01000003">
    <property type="protein sequence ID" value="SDZ50451.1"/>
    <property type="molecule type" value="Genomic_DNA"/>
</dbReference>
<dbReference type="InterPro" id="IPR016024">
    <property type="entry name" value="ARM-type_fold"/>
</dbReference>
<reference evidence="2" key="1">
    <citation type="submission" date="2016-10" db="EMBL/GenBank/DDBJ databases">
        <authorList>
            <person name="Varghese N."/>
            <person name="Submissions S."/>
        </authorList>
    </citation>
    <scope>NUCLEOTIDE SEQUENCE [LARGE SCALE GENOMIC DNA]</scope>
    <source>
        <strain evidence="2">DSM 44718</strain>
    </source>
</reference>
<accession>A0A1H3TKW5</accession>
<evidence type="ECO:0008006" key="3">
    <source>
        <dbReference type="Google" id="ProtNLM"/>
    </source>
</evidence>
<organism evidence="1 2">
    <name type="scientific">Asanoa ishikariensis</name>
    <dbReference type="NCBI Taxonomy" id="137265"/>
    <lineage>
        <taxon>Bacteria</taxon>
        <taxon>Bacillati</taxon>
        <taxon>Actinomycetota</taxon>
        <taxon>Actinomycetes</taxon>
        <taxon>Micromonosporales</taxon>
        <taxon>Micromonosporaceae</taxon>
        <taxon>Asanoa</taxon>
    </lineage>
</organism>
<proteinExistence type="predicted"/>
<dbReference type="GO" id="GO:0015936">
    <property type="term" value="P:coenzyme A metabolic process"/>
    <property type="evidence" value="ECO:0007669"/>
    <property type="project" value="InterPro"/>
</dbReference>
<dbReference type="PROSITE" id="PS50065">
    <property type="entry name" value="HMG_COA_REDUCTASE_4"/>
    <property type="match status" value="1"/>
</dbReference>
<dbReference type="InterPro" id="IPR002202">
    <property type="entry name" value="HMG_CoA_Rdtase"/>
</dbReference>
<dbReference type="SUPFAM" id="SSF48371">
    <property type="entry name" value="ARM repeat"/>
    <property type="match status" value="1"/>
</dbReference>
<gene>
    <name evidence="1" type="ORF">SAMN05421684_5897</name>
</gene>
<dbReference type="AlphaFoldDB" id="A0A1H3TKW5"/>